<keyword evidence="1" id="KW-0732">Signal</keyword>
<protein>
    <recommendedName>
        <fullName evidence="4">Secreted protein</fullName>
    </recommendedName>
</protein>
<sequence>MRPLVIFALQLCLCAGYEGWVELMGWGLSSLGGRRWGLGVFCRVYGEMVYGGIDGGVGWGGLGVSGRMYGGIWGLFVEVG</sequence>
<evidence type="ECO:0008006" key="4">
    <source>
        <dbReference type="Google" id="ProtNLM"/>
    </source>
</evidence>
<feature type="signal peptide" evidence="1">
    <location>
        <begin position="1"/>
        <end position="19"/>
    </location>
</feature>
<keyword evidence="3" id="KW-1185">Reference proteome</keyword>
<dbReference type="EMBL" id="OZ035837">
    <property type="protein sequence ID" value="CAL1582095.1"/>
    <property type="molecule type" value="Genomic_DNA"/>
</dbReference>
<organism evidence="2 3">
    <name type="scientific">Knipowitschia caucasica</name>
    <name type="common">Caucasian dwarf goby</name>
    <name type="synonym">Pomatoschistus caucasicus</name>
    <dbReference type="NCBI Taxonomy" id="637954"/>
    <lineage>
        <taxon>Eukaryota</taxon>
        <taxon>Metazoa</taxon>
        <taxon>Chordata</taxon>
        <taxon>Craniata</taxon>
        <taxon>Vertebrata</taxon>
        <taxon>Euteleostomi</taxon>
        <taxon>Actinopterygii</taxon>
        <taxon>Neopterygii</taxon>
        <taxon>Teleostei</taxon>
        <taxon>Neoteleostei</taxon>
        <taxon>Acanthomorphata</taxon>
        <taxon>Gobiaria</taxon>
        <taxon>Gobiiformes</taxon>
        <taxon>Gobioidei</taxon>
        <taxon>Gobiidae</taxon>
        <taxon>Gobiinae</taxon>
        <taxon>Knipowitschia</taxon>
    </lineage>
</organism>
<evidence type="ECO:0000313" key="3">
    <source>
        <dbReference type="Proteomes" id="UP001497482"/>
    </source>
</evidence>
<feature type="chain" id="PRO_5043741022" description="Secreted protein" evidence="1">
    <location>
        <begin position="20"/>
        <end position="80"/>
    </location>
</feature>
<dbReference type="AlphaFoldDB" id="A0AAV2JX94"/>
<name>A0AAV2JX94_KNICA</name>
<evidence type="ECO:0000256" key="1">
    <source>
        <dbReference type="SAM" id="SignalP"/>
    </source>
</evidence>
<accession>A0AAV2JX94</accession>
<gene>
    <name evidence="2" type="ORF">KC01_LOCUS12775</name>
</gene>
<proteinExistence type="predicted"/>
<reference evidence="2 3" key="1">
    <citation type="submission" date="2024-04" db="EMBL/GenBank/DDBJ databases">
        <authorList>
            <person name="Waldvogel A.-M."/>
            <person name="Schoenle A."/>
        </authorList>
    </citation>
    <scope>NUCLEOTIDE SEQUENCE [LARGE SCALE GENOMIC DNA]</scope>
</reference>
<dbReference type="Proteomes" id="UP001497482">
    <property type="component" value="Chromosome 15"/>
</dbReference>
<evidence type="ECO:0000313" key="2">
    <source>
        <dbReference type="EMBL" id="CAL1582095.1"/>
    </source>
</evidence>